<dbReference type="Pfam" id="PF25985">
    <property type="entry name" value="Ubiquitin_USP47_N"/>
    <property type="match status" value="1"/>
</dbReference>
<name>H2YJ74_CIOSA</name>
<reference evidence="1" key="3">
    <citation type="submission" date="2025-09" db="UniProtKB">
        <authorList>
            <consortium name="Ensembl"/>
        </authorList>
    </citation>
    <scope>IDENTIFICATION</scope>
</reference>
<keyword evidence="2" id="KW-1185">Reference proteome</keyword>
<evidence type="ECO:0000313" key="2">
    <source>
        <dbReference type="Proteomes" id="UP000007875"/>
    </source>
</evidence>
<sequence>MSHVEESLSNVGDSSTSCVVIDLLKPPNSRIIFGVSTVTTFADFYSSVGKRFHYVSGTFNLVLVKRSVLEEIGPA</sequence>
<dbReference type="InParanoid" id="H2YJ74"/>
<reference evidence="2" key="1">
    <citation type="submission" date="2003-08" db="EMBL/GenBank/DDBJ databases">
        <authorList>
            <person name="Birren B."/>
            <person name="Nusbaum C."/>
            <person name="Abebe A."/>
            <person name="Abouelleil A."/>
            <person name="Adekoya E."/>
            <person name="Ait-zahra M."/>
            <person name="Allen N."/>
            <person name="Allen T."/>
            <person name="An P."/>
            <person name="Anderson M."/>
            <person name="Anderson S."/>
            <person name="Arachchi H."/>
            <person name="Armbruster J."/>
            <person name="Bachantsang P."/>
            <person name="Baldwin J."/>
            <person name="Barry A."/>
            <person name="Bayul T."/>
            <person name="Blitshsteyn B."/>
            <person name="Bloom T."/>
            <person name="Blye J."/>
            <person name="Boguslavskiy L."/>
            <person name="Borowsky M."/>
            <person name="Boukhgalter B."/>
            <person name="Brunache A."/>
            <person name="Butler J."/>
            <person name="Calixte N."/>
            <person name="Calvo S."/>
            <person name="Camarata J."/>
            <person name="Campo K."/>
            <person name="Chang J."/>
            <person name="Cheshatsang Y."/>
            <person name="Citroen M."/>
            <person name="Collymore A."/>
            <person name="Considine T."/>
            <person name="Cook A."/>
            <person name="Cooke P."/>
            <person name="Corum B."/>
            <person name="Cuomo C."/>
            <person name="David R."/>
            <person name="Dawoe T."/>
            <person name="Degray S."/>
            <person name="Dodge S."/>
            <person name="Dooley K."/>
            <person name="Dorje P."/>
            <person name="Dorjee K."/>
            <person name="Dorris L."/>
            <person name="Duffey N."/>
            <person name="Dupes A."/>
            <person name="Elkins T."/>
            <person name="Engels R."/>
            <person name="Erickson J."/>
            <person name="Farina A."/>
            <person name="Faro S."/>
            <person name="Ferreira P."/>
            <person name="Fischer H."/>
            <person name="Fitzgerald M."/>
            <person name="Foley K."/>
            <person name="Gage D."/>
            <person name="Galagan J."/>
            <person name="Gearin G."/>
            <person name="Gnerre S."/>
            <person name="Gnirke A."/>
            <person name="Goyette A."/>
            <person name="Graham J."/>
            <person name="Grandbois E."/>
            <person name="Gyaltsen K."/>
            <person name="Hafez N."/>
            <person name="Hagopian D."/>
            <person name="Hagos B."/>
            <person name="Hall J."/>
            <person name="Hatcher B."/>
            <person name="Heller A."/>
            <person name="Higgins H."/>
            <person name="Honan T."/>
            <person name="Horn A."/>
            <person name="Houde N."/>
            <person name="Hughes L."/>
            <person name="Hulme W."/>
            <person name="Husby E."/>
            <person name="Iliev I."/>
            <person name="Jaffe D."/>
            <person name="Jones C."/>
            <person name="Kamal M."/>
            <person name="Kamat A."/>
            <person name="Kamvysselis M."/>
            <person name="Karlsson E."/>
            <person name="Kells C."/>
            <person name="Kieu A."/>
            <person name="Kisner P."/>
            <person name="Kodira C."/>
            <person name="Kulbokas E."/>
            <person name="Labutti K."/>
            <person name="Lama D."/>
            <person name="Landers T."/>
            <person name="Leger J."/>
            <person name="Levine S."/>
            <person name="Lewis D."/>
            <person name="Lewis T."/>
            <person name="Lindblad-toh K."/>
            <person name="Liu X."/>
            <person name="Lokyitsang T."/>
            <person name="Lokyitsang Y."/>
            <person name="Lucien O."/>
            <person name="Lui A."/>
            <person name="Ma L.J."/>
            <person name="Mabbitt R."/>
            <person name="Macdonald J."/>
            <person name="Maclean C."/>
            <person name="Major J."/>
            <person name="Manning J."/>
            <person name="Marabella R."/>
            <person name="Maru K."/>
            <person name="Matthews C."/>
            <person name="Mauceli E."/>
            <person name="Mccarthy M."/>
            <person name="Mcdonough S."/>
            <person name="Mcghee T."/>
            <person name="Meldrim J."/>
            <person name="Meneus L."/>
            <person name="Mesirov J."/>
            <person name="Mihalev A."/>
            <person name="Mihova T."/>
            <person name="Mikkelsen T."/>
            <person name="Mlenga V."/>
            <person name="Moru K."/>
            <person name="Mozes J."/>
            <person name="Mulrain L."/>
            <person name="Munson G."/>
            <person name="Naylor J."/>
            <person name="Newes C."/>
            <person name="Nguyen C."/>
            <person name="Nguyen N."/>
            <person name="Nguyen T."/>
            <person name="Nicol R."/>
            <person name="Nielsen C."/>
            <person name="Nizzari M."/>
            <person name="Norbu C."/>
            <person name="Norbu N."/>
            <person name="O'donnell P."/>
            <person name="Okoawo O."/>
            <person name="O'leary S."/>
            <person name="Omotosho B."/>
            <person name="O'neill K."/>
            <person name="Osman S."/>
            <person name="Parker S."/>
            <person name="Perrin D."/>
            <person name="Phunkhang P."/>
            <person name="Piqani B."/>
            <person name="Purcell S."/>
            <person name="Rachupka T."/>
            <person name="Ramasamy U."/>
            <person name="Rameau R."/>
            <person name="Ray V."/>
            <person name="Raymond C."/>
            <person name="Retta R."/>
            <person name="Richardson S."/>
            <person name="Rise C."/>
            <person name="Rodriguez J."/>
            <person name="Rogers J."/>
            <person name="Rogov P."/>
            <person name="Rutman M."/>
            <person name="Schupbach R."/>
            <person name="Seaman C."/>
            <person name="Settipalli S."/>
            <person name="Sharpe T."/>
            <person name="Sheridan J."/>
            <person name="Sherpa N."/>
            <person name="Shi J."/>
            <person name="Smirnov S."/>
            <person name="Smith C."/>
            <person name="Sougnez C."/>
            <person name="Spencer B."/>
            <person name="Stalker J."/>
            <person name="Stange-thomann N."/>
            <person name="Stavropoulos S."/>
            <person name="Stetson K."/>
            <person name="Stone C."/>
            <person name="Stone S."/>
            <person name="Stubbs M."/>
            <person name="Talamas J."/>
            <person name="Tchuinga P."/>
            <person name="Tenzing P."/>
            <person name="Tesfaye S."/>
            <person name="Theodore J."/>
            <person name="Thoulutsang Y."/>
            <person name="Topham K."/>
            <person name="Towey S."/>
            <person name="Tsamla T."/>
            <person name="Tsomo N."/>
            <person name="Vallee D."/>
            <person name="Vassiliev H."/>
            <person name="Venkataraman V."/>
            <person name="Vinson J."/>
            <person name="Vo A."/>
            <person name="Wade C."/>
            <person name="Wang S."/>
            <person name="Wangchuk T."/>
            <person name="Wangdi T."/>
            <person name="Whittaker C."/>
            <person name="Wilkinson J."/>
            <person name="Wu Y."/>
            <person name="Wyman D."/>
            <person name="Yadav S."/>
            <person name="Yang S."/>
            <person name="Yang X."/>
            <person name="Yeager S."/>
            <person name="Yee E."/>
            <person name="Young G."/>
            <person name="Zainoun J."/>
            <person name="Zembeck L."/>
            <person name="Zimmer A."/>
            <person name="Zody M."/>
            <person name="Lander E."/>
        </authorList>
    </citation>
    <scope>NUCLEOTIDE SEQUENCE [LARGE SCALE GENOMIC DNA]</scope>
</reference>
<dbReference type="Ensembl" id="ENSCSAVT00000005444.1">
    <property type="protein sequence ID" value="ENSCSAVP00000005373.1"/>
    <property type="gene ID" value="ENSCSAVG00000003209.1"/>
</dbReference>
<organism evidence="1 2">
    <name type="scientific">Ciona savignyi</name>
    <name type="common">Pacific transparent sea squirt</name>
    <dbReference type="NCBI Taxonomy" id="51511"/>
    <lineage>
        <taxon>Eukaryota</taxon>
        <taxon>Metazoa</taxon>
        <taxon>Chordata</taxon>
        <taxon>Tunicata</taxon>
        <taxon>Ascidiacea</taxon>
        <taxon>Phlebobranchia</taxon>
        <taxon>Cionidae</taxon>
        <taxon>Ciona</taxon>
    </lineage>
</organism>
<proteinExistence type="predicted"/>
<dbReference type="HOGENOM" id="CLU_2677347_0_0_1"/>
<dbReference type="Proteomes" id="UP000007875">
    <property type="component" value="Unassembled WGS sequence"/>
</dbReference>
<dbReference type="AlphaFoldDB" id="H2YJ74"/>
<evidence type="ECO:0000313" key="1">
    <source>
        <dbReference type="Ensembl" id="ENSCSAVP00000005373.1"/>
    </source>
</evidence>
<reference evidence="1" key="2">
    <citation type="submission" date="2025-08" db="UniProtKB">
        <authorList>
            <consortium name="Ensembl"/>
        </authorList>
    </citation>
    <scope>IDENTIFICATION</scope>
</reference>
<protein>
    <submittedName>
        <fullName evidence="1">Uncharacterized protein</fullName>
    </submittedName>
</protein>
<accession>H2YJ74</accession>